<dbReference type="SUPFAM" id="SSF89392">
    <property type="entry name" value="Prokaryotic lipoproteins and lipoprotein localization factors"/>
    <property type="match status" value="1"/>
</dbReference>
<feature type="signal peptide" evidence="2">
    <location>
        <begin position="1"/>
        <end position="22"/>
    </location>
</feature>
<dbReference type="InterPro" id="IPR029046">
    <property type="entry name" value="LolA/LolB/LppX"/>
</dbReference>
<organism evidence="3 4">
    <name type="scientific">Catalinimonas alkaloidigena</name>
    <dbReference type="NCBI Taxonomy" id="1075417"/>
    <lineage>
        <taxon>Bacteria</taxon>
        <taxon>Pseudomonadati</taxon>
        <taxon>Bacteroidota</taxon>
        <taxon>Cytophagia</taxon>
        <taxon>Cytophagales</taxon>
        <taxon>Catalimonadaceae</taxon>
        <taxon>Catalinimonas</taxon>
    </lineage>
</organism>
<proteinExistence type="predicted"/>
<dbReference type="Gene3D" id="2.50.20.10">
    <property type="entry name" value="Lipoprotein localisation LolA/LolB/LppX"/>
    <property type="match status" value="1"/>
</dbReference>
<sequence length="218" mass="25055">MKRLVWIAMLLLVVGGSSTAFAQYDPKAKAILDKVSENYRSVDAFKAHYTRSIESPSGEVYASMDGEIVVQGPKFNLKMEDQEIISDGKVVWAYMRDANEVNISNYEPTEDEITPTKIYTLYENGYKYALMSELKDKNGDIIQTIDMEPEDRRSEVAKIRLMVNKKDSTVRKWIVFERGTNNRQIFEINKYDPNINVTNDTFTFNKSSHPGVNEVDLR</sequence>
<dbReference type="CDD" id="cd16325">
    <property type="entry name" value="LolA"/>
    <property type="match status" value="1"/>
</dbReference>
<evidence type="ECO:0000313" key="4">
    <source>
        <dbReference type="Proteomes" id="UP000198510"/>
    </source>
</evidence>
<dbReference type="Proteomes" id="UP000198510">
    <property type="component" value="Unassembled WGS sequence"/>
</dbReference>
<reference evidence="3 4" key="1">
    <citation type="submission" date="2016-10" db="EMBL/GenBank/DDBJ databases">
        <authorList>
            <person name="de Groot N.N."/>
        </authorList>
    </citation>
    <scope>NUCLEOTIDE SEQUENCE [LARGE SCALE GENOMIC DNA]</scope>
    <source>
        <strain evidence="3 4">DSM 25186</strain>
    </source>
</reference>
<gene>
    <name evidence="3" type="ORF">SAMN05421823_10378</name>
</gene>
<name>A0A1G9DCS1_9BACT</name>
<dbReference type="OrthoDB" id="9810685at2"/>
<dbReference type="Pfam" id="PF03548">
    <property type="entry name" value="LolA"/>
    <property type="match status" value="1"/>
</dbReference>
<evidence type="ECO:0000256" key="1">
    <source>
        <dbReference type="ARBA" id="ARBA00022729"/>
    </source>
</evidence>
<dbReference type="EMBL" id="FNFO01000003">
    <property type="protein sequence ID" value="SDK61696.1"/>
    <property type="molecule type" value="Genomic_DNA"/>
</dbReference>
<dbReference type="STRING" id="1075417.SAMN05421823_10378"/>
<evidence type="ECO:0000313" key="3">
    <source>
        <dbReference type="EMBL" id="SDK61696.1"/>
    </source>
</evidence>
<keyword evidence="3" id="KW-0449">Lipoprotein</keyword>
<dbReference type="AlphaFoldDB" id="A0A1G9DCS1"/>
<protein>
    <submittedName>
        <fullName evidence="3">Outer membrane lipoprotein-sorting protein</fullName>
    </submittedName>
</protein>
<dbReference type="PANTHER" id="PTHR35869:SF1">
    <property type="entry name" value="OUTER-MEMBRANE LIPOPROTEIN CARRIER PROTEIN"/>
    <property type="match status" value="1"/>
</dbReference>
<accession>A0A1G9DCS1</accession>
<dbReference type="RefSeq" id="WP_089680955.1">
    <property type="nucleotide sequence ID" value="NZ_FNFO01000003.1"/>
</dbReference>
<dbReference type="PANTHER" id="PTHR35869">
    <property type="entry name" value="OUTER-MEMBRANE LIPOPROTEIN CARRIER PROTEIN"/>
    <property type="match status" value="1"/>
</dbReference>
<evidence type="ECO:0000256" key="2">
    <source>
        <dbReference type="SAM" id="SignalP"/>
    </source>
</evidence>
<feature type="chain" id="PRO_5011741705" evidence="2">
    <location>
        <begin position="23"/>
        <end position="218"/>
    </location>
</feature>
<dbReference type="InterPro" id="IPR004564">
    <property type="entry name" value="OM_lipoprot_carrier_LolA-like"/>
</dbReference>
<keyword evidence="1 2" id="KW-0732">Signal</keyword>
<keyword evidence="4" id="KW-1185">Reference proteome</keyword>